<protein>
    <recommendedName>
        <fullName evidence="4">Histone RNA hairpin-binding protein RNA-binding domain-containing protein</fullName>
    </recommendedName>
</protein>
<evidence type="ECO:0008006" key="4">
    <source>
        <dbReference type="Google" id="ProtNLM"/>
    </source>
</evidence>
<dbReference type="Proteomes" id="UP001189429">
    <property type="component" value="Unassembled WGS sequence"/>
</dbReference>
<evidence type="ECO:0000313" key="2">
    <source>
        <dbReference type="EMBL" id="CAK0863471.1"/>
    </source>
</evidence>
<reference evidence="2" key="1">
    <citation type="submission" date="2023-10" db="EMBL/GenBank/DDBJ databases">
        <authorList>
            <person name="Chen Y."/>
            <person name="Shah S."/>
            <person name="Dougan E. K."/>
            <person name="Thang M."/>
            <person name="Chan C."/>
        </authorList>
    </citation>
    <scope>NUCLEOTIDE SEQUENCE [LARGE SCALE GENOMIC DNA]</scope>
</reference>
<gene>
    <name evidence="2" type="ORF">PCOR1329_LOCUS51599</name>
</gene>
<name>A0ABN9UTS7_9DINO</name>
<keyword evidence="3" id="KW-1185">Reference proteome</keyword>
<accession>A0ABN9UTS7</accession>
<comment type="caution">
    <text evidence="2">The sequence shown here is derived from an EMBL/GenBank/DDBJ whole genome shotgun (WGS) entry which is preliminary data.</text>
</comment>
<organism evidence="2 3">
    <name type="scientific">Prorocentrum cordatum</name>
    <dbReference type="NCBI Taxonomy" id="2364126"/>
    <lineage>
        <taxon>Eukaryota</taxon>
        <taxon>Sar</taxon>
        <taxon>Alveolata</taxon>
        <taxon>Dinophyceae</taxon>
        <taxon>Prorocentrales</taxon>
        <taxon>Prorocentraceae</taxon>
        <taxon>Prorocentrum</taxon>
    </lineage>
</organism>
<dbReference type="EMBL" id="CAUYUJ010016264">
    <property type="protein sequence ID" value="CAK0863471.1"/>
    <property type="molecule type" value="Genomic_DNA"/>
</dbReference>
<evidence type="ECO:0000313" key="3">
    <source>
        <dbReference type="Proteomes" id="UP001189429"/>
    </source>
</evidence>
<proteinExistence type="predicted"/>
<dbReference type="Gene3D" id="1.10.8.1120">
    <property type="entry name" value="Histone RNA hairpin-binding protein RNA-binding domain"/>
    <property type="match status" value="1"/>
</dbReference>
<feature type="non-terminal residue" evidence="2">
    <location>
        <position position="1"/>
    </location>
</feature>
<feature type="region of interest" description="Disordered" evidence="1">
    <location>
        <begin position="1"/>
        <end position="40"/>
    </location>
</feature>
<dbReference type="InterPro" id="IPR038294">
    <property type="entry name" value="SLBP_RNA_bind_sf"/>
</dbReference>
<sequence length="146" mass="15939">AAPAEASTAPRPRGGAGAPAPPAPPGQLPEASEEEWRRRAQTRRRAVAACKASLEYRWCEGARLRGECDCDGLRTPDPTDRTTSKRSWKYKMQQWRSELKQRFLLAGSEDDLDEALKQRFLFADSAQLASQPSDCAASSASSGFGP</sequence>
<evidence type="ECO:0000256" key="1">
    <source>
        <dbReference type="SAM" id="MobiDB-lite"/>
    </source>
</evidence>